<gene>
    <name evidence="1" type="ORF">SAMN05660918_0189</name>
</gene>
<reference evidence="2" key="1">
    <citation type="submission" date="2016-10" db="EMBL/GenBank/DDBJ databases">
        <authorList>
            <person name="Varghese N."/>
            <person name="Submissions S."/>
        </authorList>
    </citation>
    <scope>NUCLEOTIDE SEQUENCE [LARGE SCALE GENOMIC DNA]</scope>
    <source>
        <strain evidence="2">DSM 17934</strain>
    </source>
</reference>
<dbReference type="InterPro" id="IPR011467">
    <property type="entry name" value="DUF1573"/>
</dbReference>
<accession>A0A1H6YFA5</accession>
<keyword evidence="2" id="KW-1185">Reference proteome</keyword>
<protein>
    <recommendedName>
        <fullName evidence="3">DUF1573 domain-containing protein</fullName>
    </recommendedName>
</protein>
<evidence type="ECO:0008006" key="3">
    <source>
        <dbReference type="Google" id="ProtNLM"/>
    </source>
</evidence>
<dbReference type="PANTHER" id="PTHR37833:SF1">
    <property type="entry name" value="SIGNAL PEPTIDE PROTEIN"/>
    <property type="match status" value="1"/>
</dbReference>
<dbReference type="PROSITE" id="PS51257">
    <property type="entry name" value="PROKAR_LIPOPROTEIN"/>
    <property type="match status" value="1"/>
</dbReference>
<organism evidence="1 2">
    <name type="scientific">Flavobacterium terrigena</name>
    <dbReference type="NCBI Taxonomy" id="402734"/>
    <lineage>
        <taxon>Bacteria</taxon>
        <taxon>Pseudomonadati</taxon>
        <taxon>Bacteroidota</taxon>
        <taxon>Flavobacteriia</taxon>
        <taxon>Flavobacteriales</taxon>
        <taxon>Flavobacteriaceae</taxon>
        <taxon>Flavobacterium</taxon>
    </lineage>
</organism>
<dbReference type="EMBL" id="FNYA01000015">
    <property type="protein sequence ID" value="SEJ38574.1"/>
    <property type="molecule type" value="Genomic_DNA"/>
</dbReference>
<dbReference type="InterPro" id="IPR013783">
    <property type="entry name" value="Ig-like_fold"/>
</dbReference>
<dbReference type="Gene3D" id="2.60.40.10">
    <property type="entry name" value="Immunoglobulins"/>
    <property type="match status" value="1"/>
</dbReference>
<evidence type="ECO:0000313" key="2">
    <source>
        <dbReference type="Proteomes" id="UP000199702"/>
    </source>
</evidence>
<dbReference type="Pfam" id="PF07610">
    <property type="entry name" value="DUF1573"/>
    <property type="match status" value="1"/>
</dbReference>
<dbReference type="OrthoDB" id="826619at2"/>
<dbReference type="PANTHER" id="PTHR37833">
    <property type="entry name" value="LIPOPROTEIN-RELATED"/>
    <property type="match status" value="1"/>
</dbReference>
<sequence>MKKIIRIFIGASLLMTFSCKKEAESLEEKAAMSLQENAKVPRTKIEFDKEIHDFGQIDQGEIVETTVNIKNIGDNNLYIVDAHGSCGCTVPEVTKEAIKPGESAPINVKFDSNGKTGEVTKTVMITCNTEKAVESFKIKASIKTK</sequence>
<dbReference type="AlphaFoldDB" id="A0A1H6YFA5"/>
<dbReference type="STRING" id="402734.SAMN05660918_0189"/>
<evidence type="ECO:0000313" key="1">
    <source>
        <dbReference type="EMBL" id="SEJ38574.1"/>
    </source>
</evidence>
<dbReference type="Proteomes" id="UP000199702">
    <property type="component" value="Unassembled WGS sequence"/>
</dbReference>
<proteinExistence type="predicted"/>
<dbReference type="RefSeq" id="WP_091316128.1">
    <property type="nucleotide sequence ID" value="NZ_CBCSJU010000001.1"/>
</dbReference>
<name>A0A1H6YFA5_9FLAO</name>